<dbReference type="EMBL" id="QTTT01000001">
    <property type="protein sequence ID" value="REE95704.1"/>
    <property type="molecule type" value="Genomic_DNA"/>
</dbReference>
<dbReference type="PROSITE" id="PS51186">
    <property type="entry name" value="GNAT"/>
    <property type="match status" value="1"/>
</dbReference>
<dbReference type="Proteomes" id="UP000256661">
    <property type="component" value="Unassembled WGS sequence"/>
</dbReference>
<keyword evidence="3" id="KW-0689">Ribosomal protein</keyword>
<keyword evidence="4" id="KW-1185">Reference proteome</keyword>
<dbReference type="SUPFAM" id="SSF55729">
    <property type="entry name" value="Acyl-CoA N-acyltransferases (Nat)"/>
    <property type="match status" value="1"/>
</dbReference>
<dbReference type="GO" id="GO:0005840">
    <property type="term" value="C:ribosome"/>
    <property type="evidence" value="ECO:0007669"/>
    <property type="project" value="UniProtKB-KW"/>
</dbReference>
<dbReference type="GO" id="GO:0008080">
    <property type="term" value="F:N-acetyltransferase activity"/>
    <property type="evidence" value="ECO:0007669"/>
    <property type="project" value="InterPro"/>
</dbReference>
<dbReference type="PANTHER" id="PTHR13947:SF37">
    <property type="entry name" value="LD18367P"/>
    <property type="match status" value="1"/>
</dbReference>
<dbReference type="InterPro" id="IPR050769">
    <property type="entry name" value="NAT_camello-type"/>
</dbReference>
<organism evidence="3 4">
    <name type="scientific">Thermomonospora umbrina</name>
    <dbReference type="NCBI Taxonomy" id="111806"/>
    <lineage>
        <taxon>Bacteria</taxon>
        <taxon>Bacillati</taxon>
        <taxon>Actinomycetota</taxon>
        <taxon>Actinomycetes</taxon>
        <taxon>Streptosporangiales</taxon>
        <taxon>Thermomonosporaceae</taxon>
        <taxon>Thermomonospora</taxon>
    </lineage>
</organism>
<evidence type="ECO:0000313" key="3">
    <source>
        <dbReference type="EMBL" id="REE95704.1"/>
    </source>
</evidence>
<name>A0A3D9ST11_9ACTN</name>
<protein>
    <submittedName>
        <fullName evidence="3">Ribosomal protein S18 acetylase RimI-like enzyme</fullName>
    </submittedName>
</protein>
<evidence type="ECO:0000256" key="1">
    <source>
        <dbReference type="ARBA" id="ARBA00022679"/>
    </source>
</evidence>
<sequence>MTALDTLTRHGHEPPCWRYRDLVIRRYVPADHATVLELHRSGLARVGLRPGDGVYYEHDLFRIEEIYLRRGGEFVVGERAGEVVALGGLRRADLIPCGVTRAEGVPGVDEDAWMMRPPTTGTAEMVRLRVRPDLQRRGYGSAIVRALELRAAELGYRTLHCDTTDLQVPAMELYRGFDWRETRREVIGGIVNVYFEKALT</sequence>
<feature type="domain" description="N-acetyltransferase" evidence="2">
    <location>
        <begin position="22"/>
        <end position="200"/>
    </location>
</feature>
<dbReference type="Pfam" id="PF00583">
    <property type="entry name" value="Acetyltransf_1"/>
    <property type="match status" value="1"/>
</dbReference>
<evidence type="ECO:0000259" key="2">
    <source>
        <dbReference type="PROSITE" id="PS51186"/>
    </source>
</evidence>
<gene>
    <name evidence="3" type="ORF">DFJ69_1113</name>
</gene>
<keyword evidence="1" id="KW-0808">Transferase</keyword>
<comment type="caution">
    <text evidence="3">The sequence shown here is derived from an EMBL/GenBank/DDBJ whole genome shotgun (WGS) entry which is preliminary data.</text>
</comment>
<dbReference type="Gene3D" id="3.40.630.30">
    <property type="match status" value="1"/>
</dbReference>
<dbReference type="PANTHER" id="PTHR13947">
    <property type="entry name" value="GNAT FAMILY N-ACETYLTRANSFERASE"/>
    <property type="match status" value="1"/>
</dbReference>
<dbReference type="InterPro" id="IPR016181">
    <property type="entry name" value="Acyl_CoA_acyltransferase"/>
</dbReference>
<dbReference type="InterPro" id="IPR000182">
    <property type="entry name" value="GNAT_dom"/>
</dbReference>
<proteinExistence type="predicted"/>
<dbReference type="RefSeq" id="WP_245974048.1">
    <property type="nucleotide sequence ID" value="NZ_QTTT01000001.1"/>
</dbReference>
<evidence type="ECO:0000313" key="4">
    <source>
        <dbReference type="Proteomes" id="UP000256661"/>
    </source>
</evidence>
<keyword evidence="3" id="KW-0687">Ribonucleoprotein</keyword>
<reference evidence="3 4" key="1">
    <citation type="submission" date="2018-08" db="EMBL/GenBank/DDBJ databases">
        <title>Sequencing the genomes of 1000 actinobacteria strains.</title>
        <authorList>
            <person name="Klenk H.-P."/>
        </authorList>
    </citation>
    <scope>NUCLEOTIDE SEQUENCE [LARGE SCALE GENOMIC DNA]</scope>
    <source>
        <strain evidence="3 4">DSM 43927</strain>
    </source>
</reference>
<dbReference type="CDD" id="cd04301">
    <property type="entry name" value="NAT_SF"/>
    <property type="match status" value="1"/>
</dbReference>
<dbReference type="AlphaFoldDB" id="A0A3D9ST11"/>
<accession>A0A3D9ST11</accession>